<evidence type="ECO:0000256" key="15">
    <source>
        <dbReference type="ARBA" id="ARBA00022548"/>
    </source>
</evidence>
<comment type="catalytic activity">
    <reaction evidence="34">
        <text>1,2-di-(9Z-octadecenoyl)-glycerol + (9Z)-octadecenoate + H(+) = 1,2,3-tri-(9Z-octadecenoyl)-glycerol + H2O</text>
        <dbReference type="Rhea" id="RHEA:38379"/>
        <dbReference type="ChEBI" id="CHEBI:15377"/>
        <dbReference type="ChEBI" id="CHEBI:15378"/>
        <dbReference type="ChEBI" id="CHEBI:30823"/>
        <dbReference type="ChEBI" id="CHEBI:52323"/>
        <dbReference type="ChEBI" id="CHEBI:53753"/>
    </reaction>
    <physiologicalReaction direction="right-to-left" evidence="34">
        <dbReference type="Rhea" id="RHEA:38381"/>
    </physiologicalReaction>
</comment>
<comment type="catalytic activity">
    <reaction evidence="38">
        <text>a monoacylglycerol + H2O = glycerol + a fatty acid + H(+)</text>
        <dbReference type="Rhea" id="RHEA:15245"/>
        <dbReference type="ChEBI" id="CHEBI:15377"/>
        <dbReference type="ChEBI" id="CHEBI:15378"/>
        <dbReference type="ChEBI" id="CHEBI:17408"/>
        <dbReference type="ChEBI" id="CHEBI:17754"/>
        <dbReference type="ChEBI" id="CHEBI:28868"/>
        <dbReference type="EC" id="3.1.1.79"/>
    </reaction>
</comment>
<feature type="compositionally biased region" description="Low complexity" evidence="43">
    <location>
        <begin position="571"/>
        <end position="580"/>
    </location>
</feature>
<evidence type="ECO:0000256" key="8">
    <source>
        <dbReference type="ARBA" id="ARBA00005189"/>
    </source>
</evidence>
<feature type="region of interest" description="Disordered" evidence="43">
    <location>
        <begin position="1"/>
        <end position="28"/>
    </location>
</feature>
<evidence type="ECO:0000259" key="45">
    <source>
        <dbReference type="Pfam" id="PF07859"/>
    </source>
</evidence>
<feature type="compositionally biased region" description="Polar residues" evidence="43">
    <location>
        <begin position="1"/>
        <end position="10"/>
    </location>
</feature>
<evidence type="ECO:0000256" key="10">
    <source>
        <dbReference type="ARBA" id="ARBA00013088"/>
    </source>
</evidence>
<dbReference type="Proteomes" id="UP000503349">
    <property type="component" value="Chromosome 7"/>
</dbReference>
<comment type="catalytic activity">
    <reaction evidence="28">
        <text>1-(9Z-octadecenoyl)-glycerol + H2O = glycerol + (9Z)-octadecenoate + H(+)</text>
        <dbReference type="Rhea" id="RHEA:38487"/>
        <dbReference type="ChEBI" id="CHEBI:15377"/>
        <dbReference type="ChEBI" id="CHEBI:15378"/>
        <dbReference type="ChEBI" id="CHEBI:17754"/>
        <dbReference type="ChEBI" id="CHEBI:30823"/>
        <dbReference type="ChEBI" id="CHEBI:75342"/>
    </reaction>
    <physiologicalReaction direction="left-to-right" evidence="28">
        <dbReference type="Rhea" id="RHEA:38488"/>
    </physiologicalReaction>
</comment>
<dbReference type="Gene3D" id="3.40.50.1820">
    <property type="entry name" value="alpha/beta hydrolase"/>
    <property type="match status" value="2"/>
</dbReference>
<dbReference type="GO" id="GO:0008203">
    <property type="term" value="P:cholesterol metabolic process"/>
    <property type="evidence" value="ECO:0007669"/>
    <property type="project" value="UniProtKB-KW"/>
</dbReference>
<comment type="catalytic activity">
    <reaction evidence="1">
        <text>a triacylglycerol + H2O = a diacylglycerol + a fatty acid + H(+)</text>
        <dbReference type="Rhea" id="RHEA:12044"/>
        <dbReference type="ChEBI" id="CHEBI:15377"/>
        <dbReference type="ChEBI" id="CHEBI:15378"/>
        <dbReference type="ChEBI" id="CHEBI:17855"/>
        <dbReference type="ChEBI" id="CHEBI:18035"/>
        <dbReference type="ChEBI" id="CHEBI:28868"/>
        <dbReference type="EC" id="3.1.1.79"/>
    </reaction>
</comment>
<evidence type="ECO:0000256" key="32">
    <source>
        <dbReference type="ARBA" id="ARBA00047674"/>
    </source>
</evidence>
<keyword evidence="47" id="KW-1185">Reference proteome</keyword>
<evidence type="ECO:0000256" key="20">
    <source>
        <dbReference type="ARBA" id="ARBA00023098"/>
    </source>
</evidence>
<dbReference type="InterPro" id="IPR002168">
    <property type="entry name" value="Lipase_GDXG_HIS_AS"/>
</dbReference>
<evidence type="ECO:0000256" key="11">
    <source>
        <dbReference type="ARBA" id="ARBA00013254"/>
    </source>
</evidence>
<evidence type="ECO:0000256" key="1">
    <source>
        <dbReference type="ARBA" id="ARBA00000803"/>
    </source>
</evidence>
<evidence type="ECO:0000256" key="2">
    <source>
        <dbReference type="ARBA" id="ARBA00001613"/>
    </source>
</evidence>
<keyword evidence="16" id="KW-0597">Phosphoprotein</keyword>
<dbReference type="GO" id="GO:0005811">
    <property type="term" value="C:lipid droplet"/>
    <property type="evidence" value="ECO:0007669"/>
    <property type="project" value="UniProtKB-SubCell"/>
</dbReference>
<organism evidence="46 47">
    <name type="scientific">Channa argus</name>
    <name type="common">Northern snakehead</name>
    <name type="synonym">Ophicephalus argus</name>
    <dbReference type="NCBI Taxonomy" id="215402"/>
    <lineage>
        <taxon>Eukaryota</taxon>
        <taxon>Metazoa</taxon>
        <taxon>Chordata</taxon>
        <taxon>Craniata</taxon>
        <taxon>Vertebrata</taxon>
        <taxon>Euteleostomi</taxon>
        <taxon>Actinopterygii</taxon>
        <taxon>Neopterygii</taxon>
        <taxon>Teleostei</taxon>
        <taxon>Neoteleostei</taxon>
        <taxon>Acanthomorphata</taxon>
        <taxon>Anabantaria</taxon>
        <taxon>Anabantiformes</taxon>
        <taxon>Channoidei</taxon>
        <taxon>Channidae</taxon>
        <taxon>Channa</taxon>
    </lineage>
</organism>
<evidence type="ECO:0000256" key="4">
    <source>
        <dbReference type="ARBA" id="ARBA00004345"/>
    </source>
</evidence>
<evidence type="ECO:0000313" key="47">
    <source>
        <dbReference type="Proteomes" id="UP000503349"/>
    </source>
</evidence>
<evidence type="ECO:0000256" key="34">
    <source>
        <dbReference type="ARBA" id="ARBA00048657"/>
    </source>
</evidence>
<keyword evidence="18" id="KW-0378">Hydrolase</keyword>
<keyword evidence="13" id="KW-1003">Cell membrane</keyword>
<protein>
    <recommendedName>
        <fullName evidence="12">Hormone-sensitive lipase</fullName>
        <ecNumber evidence="11">3.1.1.23</ecNumber>
        <ecNumber evidence="10">3.1.1.79</ecNumber>
    </recommendedName>
    <alternativeName>
        <fullName evidence="26">Monoacylglycerol lipase LIPE</fullName>
    </alternativeName>
    <alternativeName>
        <fullName evidence="25">Retinyl ester hydrolase</fullName>
    </alternativeName>
</protein>
<evidence type="ECO:0000256" key="3">
    <source>
        <dbReference type="ARBA" id="ARBA00004236"/>
    </source>
</evidence>
<comment type="catalytic activity">
    <reaction evidence="35">
        <text>1,2-di-(9Z-octadecenoyl)-glycerol + H2O = (9Z-octadecenoyl)-glycerol + (9Z)-octadecenoate + H(+)</text>
        <dbReference type="Rhea" id="RHEA:38455"/>
        <dbReference type="ChEBI" id="CHEBI:15377"/>
        <dbReference type="ChEBI" id="CHEBI:15378"/>
        <dbReference type="ChEBI" id="CHEBI:30823"/>
        <dbReference type="ChEBI" id="CHEBI:52323"/>
        <dbReference type="ChEBI" id="CHEBI:75937"/>
    </reaction>
    <physiologicalReaction direction="left-to-right" evidence="35">
        <dbReference type="Rhea" id="RHEA:38456"/>
    </physiologicalReaction>
</comment>
<evidence type="ECO:0000256" key="39">
    <source>
        <dbReference type="ARBA" id="ARBA00049372"/>
    </source>
</evidence>
<comment type="catalytic activity">
    <reaction evidence="2">
        <text>Hydrolyzes glycerol monoesters of long-chain fatty acids.</text>
        <dbReference type="EC" id="3.1.1.23"/>
    </reaction>
</comment>
<evidence type="ECO:0000313" key="46">
    <source>
        <dbReference type="EMBL" id="KAF3692136.1"/>
    </source>
</evidence>
<dbReference type="GO" id="GO:0047372">
    <property type="term" value="F:monoacylglycerol lipase activity"/>
    <property type="evidence" value="ECO:0007669"/>
    <property type="project" value="UniProtKB-EC"/>
</dbReference>
<comment type="similarity">
    <text evidence="9">Belongs to the 'GDXG' lipolytic enzyme family.</text>
</comment>
<comment type="catalytic activity">
    <reaction evidence="30">
        <text>2-(5Z,8Z,11Z,14Z-eicosatetraenoyl)-glycerol + H2O = glycerol + (5Z,8Z,11Z,14Z)-eicosatetraenoate + H(+)</text>
        <dbReference type="Rhea" id="RHEA:26132"/>
        <dbReference type="ChEBI" id="CHEBI:15377"/>
        <dbReference type="ChEBI" id="CHEBI:15378"/>
        <dbReference type="ChEBI" id="CHEBI:17754"/>
        <dbReference type="ChEBI" id="CHEBI:32395"/>
        <dbReference type="ChEBI" id="CHEBI:52392"/>
    </reaction>
    <physiologicalReaction direction="left-to-right" evidence="30">
        <dbReference type="Rhea" id="RHEA:26133"/>
    </physiologicalReaction>
</comment>
<evidence type="ECO:0000256" key="41">
    <source>
        <dbReference type="ARBA" id="ARBA00049519"/>
    </source>
</evidence>
<evidence type="ECO:0000256" key="30">
    <source>
        <dbReference type="ARBA" id="ARBA00047476"/>
    </source>
</evidence>
<evidence type="ECO:0000256" key="23">
    <source>
        <dbReference type="ARBA" id="ARBA00023221"/>
    </source>
</evidence>
<comment type="catalytic activity">
    <reaction evidence="29">
        <text>1,2-di-(9Z-octadecenoyl)-glycerol + H2O = 2-(9Z-octadecenoyl)-glycerol + (9Z)-octadecenoate + H(+)</text>
        <dbReference type="Rhea" id="RHEA:38659"/>
        <dbReference type="ChEBI" id="CHEBI:15377"/>
        <dbReference type="ChEBI" id="CHEBI:15378"/>
        <dbReference type="ChEBI" id="CHEBI:30823"/>
        <dbReference type="ChEBI" id="CHEBI:52323"/>
        <dbReference type="ChEBI" id="CHEBI:73990"/>
    </reaction>
    <physiologicalReaction direction="left-to-right" evidence="29">
        <dbReference type="Rhea" id="RHEA:38660"/>
    </physiologicalReaction>
</comment>
<dbReference type="PANTHER" id="PTHR23025">
    <property type="entry name" value="TRIACYLGLYCEROL LIPASE"/>
    <property type="match status" value="1"/>
</dbReference>
<comment type="subcellular location">
    <subcellularLocation>
        <location evidence="3">Cell membrane</location>
    </subcellularLocation>
    <subcellularLocation>
        <location evidence="6">Cytoplasm</location>
        <location evidence="6">Cytosol</location>
    </subcellularLocation>
    <subcellularLocation>
        <location evidence="5">Lipid droplet</location>
    </subcellularLocation>
    <subcellularLocation>
        <location evidence="4">Membrane</location>
        <location evidence="4">Caveola</location>
    </subcellularLocation>
</comment>
<keyword evidence="17" id="KW-0551">Lipid droplet</keyword>
<feature type="region of interest" description="Disordered" evidence="43">
    <location>
        <begin position="797"/>
        <end position="821"/>
    </location>
</feature>
<comment type="catalytic activity">
    <reaction evidence="37">
        <text>2,3-di-(9Z)-octadecenoyl-sn-glycerol + H2O = 2-(9Z-octadecenoyl)-glycerol + (9Z)-octadecenoate + H(+)</text>
        <dbReference type="Rhea" id="RHEA:38383"/>
        <dbReference type="ChEBI" id="CHEBI:15377"/>
        <dbReference type="ChEBI" id="CHEBI:15378"/>
        <dbReference type="ChEBI" id="CHEBI:30823"/>
        <dbReference type="ChEBI" id="CHEBI:73990"/>
        <dbReference type="ChEBI" id="CHEBI:75824"/>
    </reaction>
    <physiologicalReaction direction="left-to-right" evidence="37">
        <dbReference type="Rhea" id="RHEA:38384"/>
    </physiologicalReaction>
</comment>
<keyword evidence="21" id="KW-0472">Membrane</keyword>
<comment type="catalytic activity">
    <reaction evidence="40">
        <text>2-(9Z-octadecenoyl)-glycerol + H2O = glycerol + (9Z)-octadecenoate + H(+)</text>
        <dbReference type="Rhea" id="RHEA:38491"/>
        <dbReference type="ChEBI" id="CHEBI:15377"/>
        <dbReference type="ChEBI" id="CHEBI:15378"/>
        <dbReference type="ChEBI" id="CHEBI:17754"/>
        <dbReference type="ChEBI" id="CHEBI:30823"/>
        <dbReference type="ChEBI" id="CHEBI:73990"/>
    </reaction>
    <physiologicalReaction direction="left-to-right" evidence="40">
        <dbReference type="Rhea" id="RHEA:38492"/>
    </physiologicalReaction>
</comment>
<keyword evidence="15" id="KW-0153">Cholesterol metabolism</keyword>
<evidence type="ECO:0000256" key="5">
    <source>
        <dbReference type="ARBA" id="ARBA00004502"/>
    </source>
</evidence>
<keyword evidence="19" id="KW-0442">Lipid degradation</keyword>
<dbReference type="Pfam" id="PF07859">
    <property type="entry name" value="Abhydrolase_3"/>
    <property type="match status" value="2"/>
</dbReference>
<dbReference type="EC" id="3.1.1.79" evidence="10"/>
<comment type="catalytic activity">
    <reaction evidence="33">
        <text>1,2,3-tri-(9Z-octadecenoyl)-glycerol + H2O = di-(9Z)-octadecenoylglycerol + (9Z)-octadecenoate + H(+)</text>
        <dbReference type="Rhea" id="RHEA:38575"/>
        <dbReference type="ChEBI" id="CHEBI:15377"/>
        <dbReference type="ChEBI" id="CHEBI:15378"/>
        <dbReference type="ChEBI" id="CHEBI:30823"/>
        <dbReference type="ChEBI" id="CHEBI:53753"/>
        <dbReference type="ChEBI" id="CHEBI:75945"/>
    </reaction>
    <physiologicalReaction direction="left-to-right" evidence="33">
        <dbReference type="Rhea" id="RHEA:38576"/>
    </physiologicalReaction>
</comment>
<dbReference type="InterPro" id="IPR013094">
    <property type="entry name" value="AB_hydrolase_3"/>
</dbReference>
<evidence type="ECO:0000256" key="17">
    <source>
        <dbReference type="ARBA" id="ARBA00022677"/>
    </source>
</evidence>
<evidence type="ECO:0000256" key="38">
    <source>
        <dbReference type="ARBA" id="ARBA00049208"/>
    </source>
</evidence>
<gene>
    <name evidence="46" type="ORF">EXN66_Car007812</name>
</gene>
<keyword evidence="22" id="KW-1207">Sterol metabolism</keyword>
<comment type="catalytic activity">
    <reaction evidence="36">
        <text>all-trans-retinyl hexadecanoate + H2O = all-trans-retinol + hexadecanoate + H(+)</text>
        <dbReference type="Rhea" id="RHEA:13933"/>
        <dbReference type="ChEBI" id="CHEBI:7896"/>
        <dbReference type="ChEBI" id="CHEBI:15377"/>
        <dbReference type="ChEBI" id="CHEBI:15378"/>
        <dbReference type="ChEBI" id="CHEBI:17336"/>
        <dbReference type="ChEBI" id="CHEBI:17616"/>
    </reaction>
    <physiologicalReaction direction="left-to-right" evidence="36">
        <dbReference type="Rhea" id="RHEA:13934"/>
    </physiologicalReaction>
</comment>
<evidence type="ECO:0000256" key="19">
    <source>
        <dbReference type="ARBA" id="ARBA00022963"/>
    </source>
</evidence>
<keyword evidence="23" id="KW-0753">Steroid metabolism</keyword>
<evidence type="ECO:0000256" key="7">
    <source>
        <dbReference type="ARBA" id="ARBA00004879"/>
    </source>
</evidence>
<comment type="pathway">
    <text evidence="7">Glycerolipid metabolism; triacylglycerol degradation.</text>
</comment>
<reference evidence="46 47" key="1">
    <citation type="submission" date="2019-02" db="EMBL/GenBank/DDBJ databases">
        <title>Opniocepnalus argus genome.</title>
        <authorList>
            <person name="Zhou C."/>
            <person name="Xiao S."/>
        </authorList>
    </citation>
    <scope>NUCLEOTIDE SEQUENCE [LARGE SCALE GENOMIC DNA]</scope>
    <source>
        <strain evidence="46">OARG1902GOOAL</strain>
        <tissue evidence="46">Muscle</tissue>
    </source>
</reference>
<dbReference type="InterPro" id="IPR010468">
    <property type="entry name" value="HSL_N"/>
</dbReference>
<evidence type="ECO:0000256" key="35">
    <source>
        <dbReference type="ARBA" id="ARBA00048674"/>
    </source>
</evidence>
<dbReference type="UniPathway" id="UPA00256"/>
<evidence type="ECO:0000256" key="43">
    <source>
        <dbReference type="SAM" id="MobiDB-lite"/>
    </source>
</evidence>
<dbReference type="GO" id="GO:0005829">
    <property type="term" value="C:cytosol"/>
    <property type="evidence" value="ECO:0007669"/>
    <property type="project" value="UniProtKB-SubCell"/>
</dbReference>
<evidence type="ECO:0000256" key="21">
    <source>
        <dbReference type="ARBA" id="ARBA00023136"/>
    </source>
</evidence>
<comment type="catalytic activity">
    <reaction evidence="41">
        <text>1,2-di-(9Z-octadecenoyl)-sn-glycerol + H2O = (9Z-octadecenoyl)-glycerol + (9Z)-octadecenoate + H(+)</text>
        <dbReference type="Rhea" id="RHEA:39935"/>
        <dbReference type="ChEBI" id="CHEBI:15377"/>
        <dbReference type="ChEBI" id="CHEBI:15378"/>
        <dbReference type="ChEBI" id="CHEBI:30823"/>
        <dbReference type="ChEBI" id="CHEBI:52333"/>
        <dbReference type="ChEBI" id="CHEBI:75937"/>
    </reaction>
    <physiologicalReaction direction="left-to-right" evidence="41">
        <dbReference type="Rhea" id="RHEA:39936"/>
    </physiologicalReaction>
</comment>
<comment type="catalytic activity">
    <reaction evidence="31">
        <text>cholesteryl (9Z-octadecenoate) + H2O = cholesterol + (9Z)-octadecenoate + H(+)</text>
        <dbReference type="Rhea" id="RHEA:33875"/>
        <dbReference type="ChEBI" id="CHEBI:15377"/>
        <dbReference type="ChEBI" id="CHEBI:15378"/>
        <dbReference type="ChEBI" id="CHEBI:16113"/>
        <dbReference type="ChEBI" id="CHEBI:30823"/>
        <dbReference type="ChEBI" id="CHEBI:46898"/>
    </reaction>
    <physiologicalReaction direction="left-to-right" evidence="31">
        <dbReference type="Rhea" id="RHEA:33876"/>
    </physiologicalReaction>
</comment>
<evidence type="ECO:0000256" key="40">
    <source>
        <dbReference type="ARBA" id="ARBA00049461"/>
    </source>
</evidence>
<evidence type="ECO:0000256" key="12">
    <source>
        <dbReference type="ARBA" id="ARBA00015845"/>
    </source>
</evidence>
<evidence type="ECO:0000256" key="13">
    <source>
        <dbReference type="ARBA" id="ARBA00022475"/>
    </source>
</evidence>
<dbReference type="PROSITE" id="PS01174">
    <property type="entry name" value="LIPASE_GDXG_SER"/>
    <property type="match status" value="1"/>
</dbReference>
<evidence type="ECO:0000256" key="31">
    <source>
        <dbReference type="ARBA" id="ARBA00047653"/>
    </source>
</evidence>
<dbReference type="GO" id="GO:0004771">
    <property type="term" value="F:sterol ester esterase activity"/>
    <property type="evidence" value="ECO:0007669"/>
    <property type="project" value="TreeGrafter"/>
</dbReference>
<feature type="domain" description="Hormone-sensitive lipase N-terminal" evidence="44">
    <location>
        <begin position="38"/>
        <end position="348"/>
    </location>
</feature>
<keyword evidence="20" id="KW-0443">Lipid metabolism</keyword>
<dbReference type="InterPro" id="IPR029058">
    <property type="entry name" value="AB_hydrolase_fold"/>
</dbReference>
<evidence type="ECO:0000256" key="27">
    <source>
        <dbReference type="ARBA" id="ARBA00046695"/>
    </source>
</evidence>
<evidence type="ECO:0000256" key="37">
    <source>
        <dbReference type="ARBA" id="ARBA00049143"/>
    </source>
</evidence>
<evidence type="ECO:0000259" key="44">
    <source>
        <dbReference type="Pfam" id="PF06350"/>
    </source>
</evidence>
<dbReference type="GO" id="GO:0019433">
    <property type="term" value="P:triglyceride catabolic process"/>
    <property type="evidence" value="ECO:0007669"/>
    <property type="project" value="UniProtKB-UniPathway"/>
</dbReference>
<evidence type="ECO:0000256" key="26">
    <source>
        <dbReference type="ARBA" id="ARBA00031112"/>
    </source>
</evidence>
<comment type="pathway">
    <text evidence="8">Lipid metabolism.</text>
</comment>
<evidence type="ECO:0000256" key="18">
    <source>
        <dbReference type="ARBA" id="ARBA00022801"/>
    </source>
</evidence>
<dbReference type="Pfam" id="PF06350">
    <property type="entry name" value="HSL_N"/>
    <property type="match status" value="1"/>
</dbReference>
<comment type="catalytic activity">
    <reaction evidence="32">
        <text>a diacylglycerol + H2O = a monoacylglycerol + a fatty acid + H(+)</text>
        <dbReference type="Rhea" id="RHEA:32731"/>
        <dbReference type="ChEBI" id="CHEBI:15377"/>
        <dbReference type="ChEBI" id="CHEBI:15378"/>
        <dbReference type="ChEBI" id="CHEBI:17408"/>
        <dbReference type="ChEBI" id="CHEBI:18035"/>
        <dbReference type="ChEBI" id="CHEBI:28868"/>
        <dbReference type="EC" id="3.1.1.79"/>
    </reaction>
</comment>
<comment type="catalytic activity">
    <reaction evidence="39">
        <text>1,3-di-(9Z-octadecenoyl)-glycerol + H2O = 1-(9Z-octadecenoyl)-glycerol + (9Z)-octadecenoate + H(+)</text>
        <dbReference type="Rhea" id="RHEA:39939"/>
        <dbReference type="ChEBI" id="CHEBI:15377"/>
        <dbReference type="ChEBI" id="CHEBI:15378"/>
        <dbReference type="ChEBI" id="CHEBI:30823"/>
        <dbReference type="ChEBI" id="CHEBI:75342"/>
        <dbReference type="ChEBI" id="CHEBI:75735"/>
    </reaction>
    <physiologicalReaction direction="left-to-right" evidence="39">
        <dbReference type="Rhea" id="RHEA:39940"/>
    </physiologicalReaction>
</comment>
<dbReference type="GO" id="GO:0004806">
    <property type="term" value="F:triacylglycerol lipase activity"/>
    <property type="evidence" value="ECO:0007669"/>
    <property type="project" value="TreeGrafter"/>
</dbReference>
<evidence type="ECO:0000256" key="9">
    <source>
        <dbReference type="ARBA" id="ARBA00010515"/>
    </source>
</evidence>
<reference evidence="47" key="2">
    <citation type="submission" date="2019-02" db="EMBL/GenBank/DDBJ databases">
        <title>Opniocepnalus argus Var Kimnra genome.</title>
        <authorList>
            <person name="Zhou C."/>
            <person name="Xiao S."/>
        </authorList>
    </citation>
    <scope>NUCLEOTIDE SEQUENCE [LARGE SCALE GENOMIC DNA]</scope>
</reference>
<evidence type="ECO:0000256" key="14">
    <source>
        <dbReference type="ARBA" id="ARBA00022490"/>
    </source>
</evidence>
<dbReference type="PROSITE" id="PS01173">
    <property type="entry name" value="LIPASE_GDXG_HIS"/>
    <property type="match status" value="1"/>
</dbReference>
<keyword evidence="14" id="KW-0963">Cytoplasm</keyword>
<dbReference type="InterPro" id="IPR033140">
    <property type="entry name" value="Lipase_GDXG_put_SER_AS"/>
</dbReference>
<evidence type="ECO:0000256" key="29">
    <source>
        <dbReference type="ARBA" id="ARBA00047458"/>
    </source>
</evidence>
<dbReference type="GO" id="GO:0005901">
    <property type="term" value="C:caveola"/>
    <property type="evidence" value="ECO:0007669"/>
    <property type="project" value="UniProtKB-SubCell"/>
</dbReference>
<evidence type="ECO:0000256" key="6">
    <source>
        <dbReference type="ARBA" id="ARBA00004514"/>
    </source>
</evidence>
<evidence type="ECO:0000256" key="16">
    <source>
        <dbReference type="ARBA" id="ARBA00022553"/>
    </source>
</evidence>
<evidence type="ECO:0000256" key="22">
    <source>
        <dbReference type="ARBA" id="ARBA00023166"/>
    </source>
</evidence>
<evidence type="ECO:0000256" key="24">
    <source>
        <dbReference type="ARBA" id="ARBA00023406"/>
    </source>
</evidence>
<evidence type="ECO:0000256" key="28">
    <source>
        <dbReference type="ARBA" id="ARBA00047438"/>
    </source>
</evidence>
<dbReference type="EMBL" id="CM015718">
    <property type="protein sequence ID" value="KAF3692136.1"/>
    <property type="molecule type" value="Genomic_DNA"/>
</dbReference>
<name>A0A6G1PQ59_CHAAH</name>
<proteinExistence type="inferred from homology"/>
<feature type="domain" description="Alpha/beta hydrolase fold-3" evidence="45">
    <location>
        <begin position="698"/>
        <end position="770"/>
    </location>
</feature>
<evidence type="ECO:0000256" key="42">
    <source>
        <dbReference type="PROSITE-ProRule" id="PRU10038"/>
    </source>
</evidence>
<evidence type="ECO:0000256" key="33">
    <source>
        <dbReference type="ARBA" id="ARBA00048386"/>
    </source>
</evidence>
<comment type="subunit">
    <text evidence="27">Monomer and homodimer. Interacts with CAVIN1 in the adipocyte cytoplasm. Interacts with PLIN5.</text>
</comment>
<feature type="region of interest" description="Disordered" evidence="43">
    <location>
        <begin position="571"/>
        <end position="617"/>
    </location>
</feature>
<sequence>MASSKKSGGSTRLEKSVNARRSSRPKEGPVVMDTKAVFAALYSVCEENATFFSGGAKGSQSDAARRLVDTMKLIQEHARSLEPVISGFAAVYHHFDFDPHIPANGYRSLVKVVRCCLLHIIHKGRYITVNRRSIFFRVAHNAGEMEAYCNALCQLRALLYLAQRLLHDNSHGNLFFRDESGLSESFVREYASMHKGCFYGRCLGFQFTPAIRPCLQTIAIGLVSFGENYKRHQSGIGVAASSFFTSGKYAIDPELRGAEFERITQNLDVHFWKAYWNITETEILSGLASMTSTQVKVNRALSVPAVPFDLPLAGNHKASVTIAPPSAHIGTAPVQMRLISYDLREGQDSEALLSLSRSEGGAISLSLGLKTKRLPPSSCLLIHFHGGGFVAQTSKSHEPYLKSWSQDLGVPILSVDYSLAPEAPFPRALEECFYAYCWALRNQHLLGWTGEKVCLAGDSAGGNLCVTTSMRAAAFGLRMPDGIVAVYPAILLTAYASPSRLLTLMDPLLPLSVLSRCLSAYAGNEPQTEKPVEKVSTLSLVRRDTALLLRDFRQGASNWIQSLLDPNRASATTSTAAEAAPGPTDSVRKSISEASMSSPHADPPVPPDTSEFPTRKLSVKSQTCLDLGSHNSSHSAPLLSKHTPEDVSFFLSSDADPTMFSDLSSVAIPPPAVEEGSELKHPREFPLGFEPLRSEQLAEMRVQTSPVVKDPFCSPLLAPDSMLKGLPPVHIVACALDPMLDDSVMFAKRLRNIDQPVTLCIVDDLPHGFLSLSQLSKETREAANVCAERIRAVFTHDTPPEPRKHRKLERTDRGVSASSGETSSLFVGHIEGGELADEKEAKIADREGLVVVAAQNNTDAGRIGA</sequence>
<accession>A0A6G1PQ59</accession>
<feature type="active site" evidence="42">
    <location>
        <position position="459"/>
    </location>
</feature>
<dbReference type="AlphaFoldDB" id="A0A6G1PQ59"/>
<comment type="catalytic activity">
    <reaction evidence="24">
        <text>1-O-hexadecyl-2-acetyl-sn-glycerol + H2O = 1-O-hexadecyl-sn-glycerol + acetate + H(+)</text>
        <dbReference type="Rhea" id="RHEA:38563"/>
        <dbReference type="ChEBI" id="CHEBI:15377"/>
        <dbReference type="ChEBI" id="CHEBI:15378"/>
        <dbReference type="ChEBI" id="CHEBI:30089"/>
        <dbReference type="ChEBI" id="CHEBI:34115"/>
        <dbReference type="ChEBI" id="CHEBI:75936"/>
    </reaction>
    <physiologicalReaction direction="left-to-right" evidence="24">
        <dbReference type="Rhea" id="RHEA:38564"/>
    </physiologicalReaction>
</comment>
<evidence type="ECO:0000256" key="36">
    <source>
        <dbReference type="ARBA" id="ARBA00049053"/>
    </source>
</evidence>
<dbReference type="EC" id="3.1.1.23" evidence="11"/>
<dbReference type="PANTHER" id="PTHR23025:SF1">
    <property type="entry name" value="HORMONE-SENSITIVE LIPASE"/>
    <property type="match status" value="1"/>
</dbReference>
<dbReference type="SUPFAM" id="SSF53474">
    <property type="entry name" value="alpha/beta-Hydrolases"/>
    <property type="match status" value="1"/>
</dbReference>
<feature type="domain" description="Alpha/beta hydrolase fold-3" evidence="45">
    <location>
        <begin position="381"/>
        <end position="531"/>
    </location>
</feature>
<evidence type="ECO:0000256" key="25">
    <source>
        <dbReference type="ARBA" id="ARBA00030031"/>
    </source>
</evidence>